<name>A0A543FFQ9_9NOCA</name>
<dbReference type="AlphaFoldDB" id="A0A543FFQ9"/>
<protein>
    <recommendedName>
        <fullName evidence="1">AbiTii domain-containing protein</fullName>
    </recommendedName>
</protein>
<evidence type="ECO:0000259" key="1">
    <source>
        <dbReference type="Pfam" id="PF18864"/>
    </source>
</evidence>
<proteinExistence type="predicted"/>
<gene>
    <name evidence="2" type="ORF">FB390_4395</name>
</gene>
<dbReference type="Pfam" id="PF18864">
    <property type="entry name" value="AbiTii"/>
    <property type="match status" value="1"/>
</dbReference>
<accession>A0A543FFQ9</accession>
<reference evidence="2 3" key="1">
    <citation type="submission" date="2019-06" db="EMBL/GenBank/DDBJ databases">
        <title>Sequencing the genomes of 1000 actinobacteria strains.</title>
        <authorList>
            <person name="Klenk H.-P."/>
        </authorList>
    </citation>
    <scope>NUCLEOTIDE SEQUENCE [LARGE SCALE GENOMIC DNA]</scope>
    <source>
        <strain evidence="2 3">DSM 103495</strain>
    </source>
</reference>
<comment type="caution">
    <text evidence="2">The sequence shown here is derived from an EMBL/GenBank/DDBJ whole genome shotgun (WGS) entry which is preliminary data.</text>
</comment>
<dbReference type="RefSeq" id="WP_141810571.1">
    <property type="nucleotide sequence ID" value="NZ_VFPG01000001.1"/>
</dbReference>
<dbReference type="Proteomes" id="UP000316331">
    <property type="component" value="Unassembled WGS sequence"/>
</dbReference>
<keyword evidence="3" id="KW-1185">Reference proteome</keyword>
<dbReference type="InterPro" id="IPR041304">
    <property type="entry name" value="AbiTii"/>
</dbReference>
<evidence type="ECO:0000313" key="2">
    <source>
        <dbReference type="EMBL" id="TQM32700.1"/>
    </source>
</evidence>
<evidence type="ECO:0000313" key="3">
    <source>
        <dbReference type="Proteomes" id="UP000316331"/>
    </source>
</evidence>
<dbReference type="EMBL" id="VFPG01000001">
    <property type="protein sequence ID" value="TQM32700.1"/>
    <property type="molecule type" value="Genomic_DNA"/>
</dbReference>
<organism evidence="2 3">
    <name type="scientific">Nocardia bhagyanarayanae</name>
    <dbReference type="NCBI Taxonomy" id="1215925"/>
    <lineage>
        <taxon>Bacteria</taxon>
        <taxon>Bacillati</taxon>
        <taxon>Actinomycetota</taxon>
        <taxon>Actinomycetes</taxon>
        <taxon>Mycobacteriales</taxon>
        <taxon>Nocardiaceae</taxon>
        <taxon>Nocardia</taxon>
    </lineage>
</organism>
<feature type="domain" description="AbiTii" evidence="1">
    <location>
        <begin position="10"/>
        <end position="195"/>
    </location>
</feature>
<dbReference type="OrthoDB" id="4157938at2"/>
<sequence length="311" mass="33251">MLVTMADADLLRDLRARVLDENEPLAGLLRTCLALGAITKSTELRRWATQELKGYGPEEKVPDYRELSLPLFVDSTSGNTFLQGQNIARLAAPPDAQEFIAETIAFRQPVEDLAAMNGSHRIGFAGLSFAASVWNKKLPFAQKIVQLYYMTSDSTVPGLLGTIRTTLLEMVLDMTQDLPLDQLPTRNQVDAAVQVHVHGGTHEQYNVEVGTNHGVIGQGTASAQAQHNGTNSTPEAALAAIRAALAEIDDPDDRAVLAQSVDDFEEAVAHGDPETMRRRGGMLSRLAAGIGNVALTAAVSEGVQAAVGALT</sequence>